<proteinExistence type="inferred from homology"/>
<dbReference type="GO" id="GO:0008234">
    <property type="term" value="F:cysteine-type peptidase activity"/>
    <property type="evidence" value="ECO:0007669"/>
    <property type="project" value="InterPro"/>
</dbReference>
<feature type="region of interest" description="Disordered" evidence="4">
    <location>
        <begin position="1"/>
        <end position="20"/>
    </location>
</feature>
<feature type="domain" description="Ubiquitin-like protease family profile" evidence="5">
    <location>
        <begin position="563"/>
        <end position="750"/>
    </location>
</feature>
<dbReference type="EMBL" id="QGKX02001290">
    <property type="protein sequence ID" value="KAF3540433.1"/>
    <property type="molecule type" value="Genomic_DNA"/>
</dbReference>
<dbReference type="Proteomes" id="UP000712600">
    <property type="component" value="Unassembled WGS sequence"/>
</dbReference>
<feature type="region of interest" description="Disordered" evidence="4">
    <location>
        <begin position="37"/>
        <end position="84"/>
    </location>
</feature>
<keyword evidence="2" id="KW-0645">Protease</keyword>
<dbReference type="PROSITE" id="PS50600">
    <property type="entry name" value="ULP_PROTEASE"/>
    <property type="match status" value="1"/>
</dbReference>
<comment type="caution">
    <text evidence="6">The sequence shown here is derived from an EMBL/GenBank/DDBJ whole genome shotgun (WGS) entry which is preliminary data.</text>
</comment>
<protein>
    <recommendedName>
        <fullName evidence="5">Ubiquitin-like protease family profile domain-containing protein</fullName>
    </recommendedName>
</protein>
<organism evidence="6 7">
    <name type="scientific">Brassica cretica</name>
    <name type="common">Mustard</name>
    <dbReference type="NCBI Taxonomy" id="69181"/>
    <lineage>
        <taxon>Eukaryota</taxon>
        <taxon>Viridiplantae</taxon>
        <taxon>Streptophyta</taxon>
        <taxon>Embryophyta</taxon>
        <taxon>Tracheophyta</taxon>
        <taxon>Spermatophyta</taxon>
        <taxon>Magnoliopsida</taxon>
        <taxon>eudicotyledons</taxon>
        <taxon>Gunneridae</taxon>
        <taxon>Pentapetalae</taxon>
        <taxon>rosids</taxon>
        <taxon>malvids</taxon>
        <taxon>Brassicales</taxon>
        <taxon>Brassicaceae</taxon>
        <taxon>Brassiceae</taxon>
        <taxon>Brassica</taxon>
    </lineage>
</organism>
<evidence type="ECO:0000259" key="5">
    <source>
        <dbReference type="PROSITE" id="PS50600"/>
    </source>
</evidence>
<evidence type="ECO:0000256" key="3">
    <source>
        <dbReference type="ARBA" id="ARBA00022801"/>
    </source>
</evidence>
<keyword evidence="3" id="KW-0378">Hydrolase</keyword>
<accession>A0A8S9QKC7</accession>
<dbReference type="PANTHER" id="PTHR48449">
    <property type="entry name" value="DUF1985 DOMAIN-CONTAINING PROTEIN"/>
    <property type="match status" value="1"/>
</dbReference>
<sequence length="794" mass="88592">MSHTQSKSPAQSSRKVLQNQQLFSPLSSKLEIMVSKSNNTIPIVRRNTRSPTNIAKQSPRRKSPRYPVSDSSEEGTGSSIHSTVPRPMSALVIGQLEEAESSSKLPPKLLAWGCYPTKLRLNIYSKAHVIGTIASCLQGSLDMETIMGSQFARLFELSVARCHNSAKLINSFLYRQLLTVRKYEFWFHFATHTLRFSLDEFQQVTGLNCGAFDAADSEPDDDPGSTMWHELFDTALGDITVLDLSQQTSASYGFPLALQLFAFEAVPLLLAKIPIAQSTDNFLVYPLACKNIVTILSVNDIVEVEEDPTLTVQFMPIPKAERYLWLDEVKEDRVTHLVELMLSGHHFQKSNFPGGDTSFSPVREEKKSRAKVCVRWTNLMITPSTAAIYALVSSTRPAKGRQTMIIMECPGLLRVMVPKLSAPTGKQKTKSVVNTPGLRKHLYSLRLGYGMDVSEEVNKVPTPSYADIDIRDVNEDANVVSPRLYRTDAIESTFKEQTPIPDAPLPKLSKMMNMLMSRANPDCEVPVASTTDEEGEEAVNPNVSNPKPLSPIIEQSECGTPAVDIGGRDLPMVDDPKITVTVPETRGKPAHPVCEMNNEENYVQSGGKRVRKISQKIGGVYTPDARLKGLFKSDKKPEYKPLAKPSRGVFKKFYAILSENISQTFQIITSNVVTNSFFLHIAEPLKWLSDEDVDIVYAPVNWGSDHWVDLCINVAVSQVTILDSYPTHSIYENKRTGDRGPCVAKFMEIHANGGRKEEMSKIDDSLVDRFREQYQYVMNCYEKIVGNVIVVNQV</sequence>
<evidence type="ECO:0000256" key="2">
    <source>
        <dbReference type="ARBA" id="ARBA00022670"/>
    </source>
</evidence>
<dbReference type="Pfam" id="PF09331">
    <property type="entry name" value="DUF1985"/>
    <property type="match status" value="1"/>
</dbReference>
<evidence type="ECO:0000313" key="6">
    <source>
        <dbReference type="EMBL" id="KAF3540433.1"/>
    </source>
</evidence>
<gene>
    <name evidence="6" type="ORF">F2Q69_00023500</name>
</gene>
<evidence type="ECO:0000313" key="7">
    <source>
        <dbReference type="Proteomes" id="UP000712600"/>
    </source>
</evidence>
<feature type="region of interest" description="Disordered" evidence="4">
    <location>
        <begin position="532"/>
        <end position="552"/>
    </location>
</feature>
<dbReference type="InterPro" id="IPR003653">
    <property type="entry name" value="Peptidase_C48_C"/>
</dbReference>
<name>A0A8S9QKC7_BRACR</name>
<reference evidence="6" key="1">
    <citation type="submission" date="2019-12" db="EMBL/GenBank/DDBJ databases">
        <title>Genome sequencing and annotation of Brassica cretica.</title>
        <authorList>
            <person name="Studholme D.J."/>
            <person name="Sarris P."/>
        </authorList>
    </citation>
    <scope>NUCLEOTIDE SEQUENCE</scope>
    <source>
        <strain evidence="6">PFS-109/04</strain>
        <tissue evidence="6">Leaf</tissue>
    </source>
</reference>
<dbReference type="SUPFAM" id="SSF54001">
    <property type="entry name" value="Cysteine proteinases"/>
    <property type="match status" value="1"/>
</dbReference>
<dbReference type="PANTHER" id="PTHR48449:SF1">
    <property type="entry name" value="DUF1985 DOMAIN-CONTAINING PROTEIN"/>
    <property type="match status" value="1"/>
</dbReference>
<dbReference type="InterPro" id="IPR015410">
    <property type="entry name" value="DUF1985"/>
</dbReference>
<dbReference type="GO" id="GO:0006508">
    <property type="term" value="P:proteolysis"/>
    <property type="evidence" value="ECO:0007669"/>
    <property type="project" value="UniProtKB-KW"/>
</dbReference>
<dbReference type="InterPro" id="IPR038765">
    <property type="entry name" value="Papain-like_cys_pep_sf"/>
</dbReference>
<evidence type="ECO:0000256" key="4">
    <source>
        <dbReference type="SAM" id="MobiDB-lite"/>
    </source>
</evidence>
<comment type="similarity">
    <text evidence="1">Belongs to the peptidase C48 family.</text>
</comment>
<dbReference type="AlphaFoldDB" id="A0A8S9QKC7"/>
<evidence type="ECO:0000256" key="1">
    <source>
        <dbReference type="ARBA" id="ARBA00005234"/>
    </source>
</evidence>
<dbReference type="Pfam" id="PF02902">
    <property type="entry name" value="Peptidase_C48"/>
    <property type="match status" value="1"/>
</dbReference>